<dbReference type="GO" id="GO:0000287">
    <property type="term" value="F:magnesium ion binding"/>
    <property type="evidence" value="ECO:0007669"/>
    <property type="project" value="InterPro"/>
</dbReference>
<comment type="cofactor">
    <cofactor evidence="1">
        <name>Mg(2+)</name>
        <dbReference type="ChEBI" id="CHEBI:18420"/>
    </cofactor>
</comment>
<dbReference type="Pfam" id="PF02775">
    <property type="entry name" value="TPP_enzyme_C"/>
    <property type="match status" value="1"/>
</dbReference>
<name>A0A4R7HXQ6_9ACTN</name>
<evidence type="ECO:0000256" key="6">
    <source>
        <dbReference type="RuleBase" id="RU362132"/>
    </source>
</evidence>
<evidence type="ECO:0000256" key="2">
    <source>
        <dbReference type="ARBA" id="ARBA00001964"/>
    </source>
</evidence>
<dbReference type="PROSITE" id="PS00187">
    <property type="entry name" value="TPP_ENZYMES"/>
    <property type="match status" value="1"/>
</dbReference>
<dbReference type="FunFam" id="3.40.50.970:FF:000007">
    <property type="entry name" value="Acetolactate synthase"/>
    <property type="match status" value="1"/>
</dbReference>
<dbReference type="Pfam" id="PF00205">
    <property type="entry name" value="TPP_enzyme_M"/>
    <property type="match status" value="1"/>
</dbReference>
<dbReference type="EMBL" id="SOAU01000001">
    <property type="protein sequence ID" value="TDT15520.1"/>
    <property type="molecule type" value="Genomic_DNA"/>
</dbReference>
<evidence type="ECO:0000256" key="4">
    <source>
        <dbReference type="ARBA" id="ARBA00022723"/>
    </source>
</evidence>
<keyword evidence="4" id="KW-0479">Metal-binding</keyword>
<feature type="domain" description="Thiamine pyrophosphate enzyme TPP-binding" evidence="8">
    <location>
        <begin position="375"/>
        <end position="522"/>
    </location>
</feature>
<dbReference type="InterPro" id="IPR029061">
    <property type="entry name" value="THDP-binding"/>
</dbReference>
<dbReference type="InterPro" id="IPR012001">
    <property type="entry name" value="Thiamin_PyroP_enz_TPP-bd_dom"/>
</dbReference>
<gene>
    <name evidence="10" type="ORF">BDK89_1091</name>
</gene>
<dbReference type="InterPro" id="IPR000399">
    <property type="entry name" value="TPP-bd_CS"/>
</dbReference>
<dbReference type="GO" id="GO:0050660">
    <property type="term" value="F:flavin adenine dinucleotide binding"/>
    <property type="evidence" value="ECO:0007669"/>
    <property type="project" value="TreeGrafter"/>
</dbReference>
<reference evidence="10 11" key="1">
    <citation type="submission" date="2019-03" db="EMBL/GenBank/DDBJ databases">
        <title>Sequencing the genomes of 1000 actinobacteria strains.</title>
        <authorList>
            <person name="Klenk H.-P."/>
        </authorList>
    </citation>
    <scope>NUCLEOTIDE SEQUENCE [LARGE SCALE GENOMIC DNA]</scope>
    <source>
        <strain evidence="10 11">DSM 18936</strain>
    </source>
</reference>
<dbReference type="InterPro" id="IPR045229">
    <property type="entry name" value="TPP_enz"/>
</dbReference>
<dbReference type="InterPro" id="IPR011766">
    <property type="entry name" value="TPP_enzyme_TPP-bd"/>
</dbReference>
<dbReference type="Gene3D" id="3.40.50.970">
    <property type="match status" value="2"/>
</dbReference>
<dbReference type="CDD" id="cd07035">
    <property type="entry name" value="TPP_PYR_POX_like"/>
    <property type="match status" value="1"/>
</dbReference>
<comment type="cofactor">
    <cofactor evidence="2">
        <name>thiamine diphosphate</name>
        <dbReference type="ChEBI" id="CHEBI:58937"/>
    </cofactor>
</comment>
<evidence type="ECO:0000259" key="9">
    <source>
        <dbReference type="Pfam" id="PF02776"/>
    </source>
</evidence>
<evidence type="ECO:0000313" key="11">
    <source>
        <dbReference type="Proteomes" id="UP000294558"/>
    </source>
</evidence>
<comment type="similarity">
    <text evidence="3 6">Belongs to the TPP enzyme family.</text>
</comment>
<feature type="domain" description="Thiamine pyrophosphate enzyme N-terminal TPP-binding" evidence="9">
    <location>
        <begin position="8"/>
        <end position="120"/>
    </location>
</feature>
<dbReference type="Pfam" id="PF02776">
    <property type="entry name" value="TPP_enzyme_N"/>
    <property type="match status" value="1"/>
</dbReference>
<dbReference type="InterPro" id="IPR029035">
    <property type="entry name" value="DHS-like_NAD/FAD-binding_dom"/>
</dbReference>
<dbReference type="CDD" id="cd02004">
    <property type="entry name" value="TPP_BZL_OCoD_HPCL"/>
    <property type="match status" value="1"/>
</dbReference>
<dbReference type="SUPFAM" id="SSF52467">
    <property type="entry name" value="DHS-like NAD/FAD-binding domain"/>
    <property type="match status" value="1"/>
</dbReference>
<dbReference type="GO" id="GO:0003984">
    <property type="term" value="F:acetolactate synthase activity"/>
    <property type="evidence" value="ECO:0007669"/>
    <property type="project" value="TreeGrafter"/>
</dbReference>
<dbReference type="InterPro" id="IPR012000">
    <property type="entry name" value="Thiamin_PyroP_enz_cen_dom"/>
</dbReference>
<evidence type="ECO:0000259" key="8">
    <source>
        <dbReference type="Pfam" id="PF02775"/>
    </source>
</evidence>
<dbReference type="PANTHER" id="PTHR18968:SF166">
    <property type="entry name" value="2-HYDROXYACYL-COA LYASE 2"/>
    <property type="match status" value="1"/>
</dbReference>
<dbReference type="GO" id="GO:0009097">
    <property type="term" value="P:isoleucine biosynthetic process"/>
    <property type="evidence" value="ECO:0007669"/>
    <property type="project" value="TreeGrafter"/>
</dbReference>
<dbReference type="PANTHER" id="PTHR18968">
    <property type="entry name" value="THIAMINE PYROPHOSPHATE ENZYMES"/>
    <property type="match status" value="1"/>
</dbReference>
<evidence type="ECO:0000256" key="3">
    <source>
        <dbReference type="ARBA" id="ARBA00007812"/>
    </source>
</evidence>
<proteinExistence type="inferred from homology"/>
<evidence type="ECO:0000313" key="10">
    <source>
        <dbReference type="EMBL" id="TDT15520.1"/>
    </source>
</evidence>
<dbReference type="GO" id="GO:0009099">
    <property type="term" value="P:L-valine biosynthetic process"/>
    <property type="evidence" value="ECO:0007669"/>
    <property type="project" value="TreeGrafter"/>
</dbReference>
<dbReference type="SUPFAM" id="SSF52518">
    <property type="entry name" value="Thiamin diphosphate-binding fold (THDP-binding)"/>
    <property type="match status" value="2"/>
</dbReference>
<sequence>MTRIEGHAGQQTIAALQQFGTDVMFTLNGAHIWPFYDAARDRGMRVVDTRHEQAAAFAAEAYAKLTRKPGLAALTAGPGVTNGISAVTSAMFNGAPLVVLGGRAPEGRWGAGSLQEFDHVPVLQPITKLATTVKQAELAGEIVHGAVTLAASPHRGPVFLDFPFDLFAPTEGEVPDGGADLSPAADPAAIDRLAELIAKAERPAFLVGSDAYWDGAWNELEAAATALGVPCFFNGLGRGMLPADHPHAFLRTRGVLKQRADLVVVIGTPLDFRVGFGTFGDATVAHVVDDESQAAGHVDATTVAGDIAVTLAGLANHTGDRVDHSGWLAELREAEEAARAKEAPLLEADDAAIKPTRIYGELRKRLERDAIVICDGGDFVSYAGKYVETYQPGCWLDTGPYGCLGNGMGYAIAARTVHPDRQIVVMLGDGAAGFSLMDVDSLVRHDLPVVMVVGNNGIWGLEKHPMQMIYGWDMACDLQPETRYDEVVKALGGAGETVTSPDEIGPAMDRAFASGVPYLVNVMTDPSDVYPRSSNLA</sequence>
<dbReference type="Proteomes" id="UP000294558">
    <property type="component" value="Unassembled WGS sequence"/>
</dbReference>
<evidence type="ECO:0000256" key="1">
    <source>
        <dbReference type="ARBA" id="ARBA00001946"/>
    </source>
</evidence>
<evidence type="ECO:0000259" key="7">
    <source>
        <dbReference type="Pfam" id="PF00205"/>
    </source>
</evidence>
<dbReference type="AlphaFoldDB" id="A0A4R7HXQ6"/>
<dbReference type="NCBIfam" id="NF004516">
    <property type="entry name" value="PRK05858.1"/>
    <property type="match status" value="1"/>
</dbReference>
<dbReference type="GO" id="GO:0030976">
    <property type="term" value="F:thiamine pyrophosphate binding"/>
    <property type="evidence" value="ECO:0007669"/>
    <property type="project" value="InterPro"/>
</dbReference>
<dbReference type="GO" id="GO:0005948">
    <property type="term" value="C:acetolactate synthase complex"/>
    <property type="evidence" value="ECO:0007669"/>
    <property type="project" value="TreeGrafter"/>
</dbReference>
<comment type="caution">
    <text evidence="10">The sequence shown here is derived from an EMBL/GenBank/DDBJ whole genome shotgun (WGS) entry which is preliminary data.</text>
</comment>
<dbReference type="OrthoDB" id="4959782at2"/>
<protein>
    <submittedName>
        <fullName evidence="10">Acetolactate synthase-1/2/3 large subunit</fullName>
    </submittedName>
</protein>
<dbReference type="Gene3D" id="3.40.50.1220">
    <property type="entry name" value="TPP-binding domain"/>
    <property type="match status" value="1"/>
</dbReference>
<feature type="domain" description="Thiamine pyrophosphate enzyme central" evidence="7">
    <location>
        <begin position="190"/>
        <end position="313"/>
    </location>
</feature>
<evidence type="ECO:0000256" key="5">
    <source>
        <dbReference type="ARBA" id="ARBA00023052"/>
    </source>
</evidence>
<keyword evidence="5 6" id="KW-0786">Thiamine pyrophosphate</keyword>
<organism evidence="10 11">
    <name type="scientific">Ilumatobacter fluminis</name>
    <dbReference type="NCBI Taxonomy" id="467091"/>
    <lineage>
        <taxon>Bacteria</taxon>
        <taxon>Bacillati</taxon>
        <taxon>Actinomycetota</taxon>
        <taxon>Acidimicrobiia</taxon>
        <taxon>Acidimicrobiales</taxon>
        <taxon>Ilumatobacteraceae</taxon>
        <taxon>Ilumatobacter</taxon>
    </lineage>
</organism>
<dbReference type="RefSeq" id="WP_133867962.1">
    <property type="nucleotide sequence ID" value="NZ_SOAU01000001.1"/>
</dbReference>
<accession>A0A4R7HXQ6</accession>
<keyword evidence="11" id="KW-1185">Reference proteome</keyword>